<dbReference type="Proteomes" id="UP000197097">
    <property type="component" value="Unassembled WGS sequence"/>
</dbReference>
<evidence type="ECO:0000313" key="1">
    <source>
        <dbReference type="EMBL" id="OWQ96557.1"/>
    </source>
</evidence>
<dbReference type="Gene3D" id="1.25.10.10">
    <property type="entry name" value="Leucine-rich Repeat Variant"/>
    <property type="match status" value="1"/>
</dbReference>
<evidence type="ECO:0008006" key="3">
    <source>
        <dbReference type="Google" id="ProtNLM"/>
    </source>
</evidence>
<dbReference type="EMBL" id="NISJ01000005">
    <property type="protein sequence ID" value="OWQ96557.1"/>
    <property type="molecule type" value="Genomic_DNA"/>
</dbReference>
<evidence type="ECO:0000313" key="2">
    <source>
        <dbReference type="Proteomes" id="UP000197097"/>
    </source>
</evidence>
<dbReference type="InterPro" id="IPR011989">
    <property type="entry name" value="ARM-like"/>
</dbReference>
<dbReference type="InterPro" id="IPR016024">
    <property type="entry name" value="ARM-type_fold"/>
</dbReference>
<accession>A0A246JU18</accession>
<sequence length="348" mass="36590">MPRLPSPDRSMIILPSRHDHFPAADIDRRARMRAAAAALVADWAAEDQAPDGVLAAMRAVERAPLDEAIAALAPWVADVGWLGARLNQALDLLAADCFTRPPLRPVGGASFGGLLLAEAGPVRLTLLLRPFEAAGVKDEPAPLFVPGRTLTHILAPGGAMARFHHVVVSAAEEAGAFTAVTASPCTTGALRPLVAGEMLALDTARTCFSFVGGDADMLMLELAVQPPSRLPNRAYEAASGRLAHVSASRRDSSFRGMALTLLRTLGRTDAAPLFAAESESEDFAARWSAMREMVALDPAIAQPHLVRMAAGDPHPEVRRAAAATLALYASHSSMDGPALARENSACPA</sequence>
<gene>
    <name evidence="1" type="ORF">CDQ91_10835</name>
</gene>
<name>A0A246JU18_9SPHN</name>
<organism evidence="1 2">
    <name type="scientific">Sphingopyxis witflariensis</name>
    <dbReference type="NCBI Taxonomy" id="173675"/>
    <lineage>
        <taxon>Bacteria</taxon>
        <taxon>Pseudomonadati</taxon>
        <taxon>Pseudomonadota</taxon>
        <taxon>Alphaproteobacteria</taxon>
        <taxon>Sphingomonadales</taxon>
        <taxon>Sphingomonadaceae</taxon>
        <taxon>Sphingopyxis</taxon>
    </lineage>
</organism>
<reference evidence="1 2" key="1">
    <citation type="journal article" date="2002" name="Int. J. Syst. Evol. Microbiol.">
        <title>Sphingopyxis witflariensis sp. nov., isolated from activated sludge.</title>
        <authorList>
            <person name="Kampfer P."/>
            <person name="Witzenberger R."/>
            <person name="Denner E.B."/>
            <person name="Busse H.J."/>
            <person name="Neef A."/>
        </authorList>
    </citation>
    <scope>NUCLEOTIDE SEQUENCE [LARGE SCALE GENOMIC DNA]</scope>
    <source>
        <strain evidence="1 2">DSM 14551</strain>
    </source>
</reference>
<protein>
    <recommendedName>
        <fullName evidence="3">HEAT repeat domain-containing protein</fullName>
    </recommendedName>
</protein>
<comment type="caution">
    <text evidence="1">The sequence shown here is derived from an EMBL/GenBank/DDBJ whole genome shotgun (WGS) entry which is preliminary data.</text>
</comment>
<keyword evidence="2" id="KW-1185">Reference proteome</keyword>
<proteinExistence type="predicted"/>
<dbReference type="SUPFAM" id="SSF48371">
    <property type="entry name" value="ARM repeat"/>
    <property type="match status" value="1"/>
</dbReference>
<dbReference type="AlphaFoldDB" id="A0A246JU18"/>